<reference evidence="2" key="2">
    <citation type="journal article" date="2015" name="J. Proteomics">
        <title>Sexual differences in the sialomes of the zebra tick, Rhipicephalus pulchellus.</title>
        <authorList>
            <person name="Tan A.W."/>
            <person name="Francischetti I.M."/>
            <person name="Slovak M."/>
            <person name="Kini R.M."/>
            <person name="Ribeiro J.M."/>
        </authorList>
    </citation>
    <scope>NUCLEOTIDE SEQUENCE</scope>
    <source>
        <tissue evidence="2">Salivary gland</tissue>
    </source>
</reference>
<feature type="compositionally biased region" description="Basic and acidic residues" evidence="1">
    <location>
        <begin position="56"/>
        <end position="72"/>
    </location>
</feature>
<organism evidence="2">
    <name type="scientific">Rhipicephalus pulchellus</name>
    <name type="common">Yellow backed tick</name>
    <name type="synonym">Dermacentor pulchellus</name>
    <dbReference type="NCBI Taxonomy" id="72859"/>
    <lineage>
        <taxon>Eukaryota</taxon>
        <taxon>Metazoa</taxon>
        <taxon>Ecdysozoa</taxon>
        <taxon>Arthropoda</taxon>
        <taxon>Chelicerata</taxon>
        <taxon>Arachnida</taxon>
        <taxon>Acari</taxon>
        <taxon>Parasitiformes</taxon>
        <taxon>Ixodida</taxon>
        <taxon>Ixodoidea</taxon>
        <taxon>Ixodidae</taxon>
        <taxon>Rhipicephalinae</taxon>
        <taxon>Rhipicephalus</taxon>
        <taxon>Rhipicephalus</taxon>
    </lineage>
</organism>
<name>L7M1A5_RHIPC</name>
<evidence type="ECO:0000256" key="1">
    <source>
        <dbReference type="SAM" id="MobiDB-lite"/>
    </source>
</evidence>
<dbReference type="InterPro" id="IPR009704">
    <property type="entry name" value="EURL_prot"/>
</dbReference>
<dbReference type="Pfam" id="PF06937">
    <property type="entry name" value="EURL"/>
    <property type="match status" value="1"/>
</dbReference>
<protein>
    <submittedName>
        <fullName evidence="2">Uncharacterized protein</fullName>
    </submittedName>
</protein>
<feature type="region of interest" description="Disordered" evidence="1">
    <location>
        <begin position="1"/>
        <end position="87"/>
    </location>
</feature>
<dbReference type="EMBL" id="GACK01007194">
    <property type="protein sequence ID" value="JAA57840.1"/>
    <property type="molecule type" value="mRNA"/>
</dbReference>
<reference evidence="2" key="1">
    <citation type="submission" date="2012-11" db="EMBL/GenBank/DDBJ databases">
        <authorList>
            <person name="Lucero-Rivera Y.E."/>
            <person name="Tovar-Ramirez D."/>
        </authorList>
    </citation>
    <scope>NUCLEOTIDE SEQUENCE</scope>
    <source>
        <tissue evidence="2">Salivary gland</tissue>
    </source>
</reference>
<sequence length="184" mass="20506">MAAATGDSSHEGTPPLLATSQVPIINNKPPQAAGGIENASEDEDGSPRESYLWESAEVHRGASRVDKEKKAPDNMSHSSQPAEGDHKRWEWKSLKELSTLSCEQLQQHCSQLSQLIKQRSTDLAPLLEEHHNLQEEIDARNVVIQQLLKLTCQQMELPRRPVQMSVIFPESNSDEEGSDDALYN</sequence>
<proteinExistence type="evidence at transcript level"/>
<accession>L7M1A5</accession>
<evidence type="ECO:0000313" key="2">
    <source>
        <dbReference type="EMBL" id="JAA57840.1"/>
    </source>
</evidence>
<dbReference type="AlphaFoldDB" id="L7M1A5"/>